<reference evidence="2 3" key="1">
    <citation type="journal article" date="2019" name="Environ. Microbiol.">
        <title>At the nexus of three kingdoms: the genome of the mycorrhizal fungus Gigaspora margarita provides insights into plant, endobacterial and fungal interactions.</title>
        <authorList>
            <person name="Venice F."/>
            <person name="Ghignone S."/>
            <person name="Salvioli di Fossalunga A."/>
            <person name="Amselem J."/>
            <person name="Novero M."/>
            <person name="Xianan X."/>
            <person name="Sedzielewska Toro K."/>
            <person name="Morin E."/>
            <person name="Lipzen A."/>
            <person name="Grigoriev I.V."/>
            <person name="Henrissat B."/>
            <person name="Martin F.M."/>
            <person name="Bonfante P."/>
        </authorList>
    </citation>
    <scope>NUCLEOTIDE SEQUENCE [LARGE SCALE GENOMIC DNA]</scope>
    <source>
        <strain evidence="2 3">BEG34</strain>
    </source>
</reference>
<comment type="caution">
    <text evidence="2">The sequence shown here is derived from an EMBL/GenBank/DDBJ whole genome shotgun (WGS) entry which is preliminary data.</text>
</comment>
<evidence type="ECO:0000259" key="1">
    <source>
        <dbReference type="Pfam" id="PF12530"/>
    </source>
</evidence>
<sequence length="1894" mass="215564">MDLQHRSVTIQSIQKVTEIIIANPGAAKSYPKTKNEPSPLDKLWNFIKSESGIISSNAVNKLIDLVQKGIVNWIDALNGLTDILSILSGISLDNSIIGIAEILSNQAYIEEYHFNHGRHPFIIATSIKPEQTCTVLLSQLEKIFDISRIKCVESNNSQKKFVYMKNLLNMMKPFFDHILLDGMKENIEFQKYWSSVLMQFLIRLIYQDADDEFYWTFKEHLLDYLLSVVQRVPLTPIFTTSPKIYITSNSIYILMQSLVQIVGVNFIRNGLSKPFLQKFNNILVMQILALACDAQHANLSTNHYILLLYKILKPQDTLNYLSQQNFILIWPTLSFLLLDTQSNDNQFMILEIMQRLIDLKLKNINDRDVPPPLVSVAILPLFQVISDVEKSTTRNTAMEILLTVQKFQKLQYIPLKFNEVSILLKSPCITGIIALILSGINCLLNSYSSPSSHEFKNLDSYFSTQFYVTYLFHHDVATRILALNHLILIINSDVTLIQTQKFPIFLLFLYVLRNDGDTSIHLHILHHALPSLISTTDPTITAKILKITMGLVQGQEIKKETNLNAVGIRMLYKLWLRQRRCWKQLRFVLSEWTKKRKLEISTFENTKRENFEIELAALSTIRDICKSKGRDYAEELLPFISTLLQSVILHPKSLYLIIEALNACVEAKVVETRAVWIVLMSYIADAIMRTDPLNVYLISKLCEFYKLIVHHDDDTVVYTEFKQDILESYLCPLIFPQRTLYISEPDQEEVDDSIVFKIQQDYRLLKHGLITISQFNATDILSVFPASSETLLSQIFNSNERSWNLSQVDEWQFVLSKVISHEVYNMRRNLLKGVSVEASGSGKSATSTSDTGNVFQSRKEKVESIATKIVNDWEIGLVSPGLRAGYALASLICFNPQMDNSNNNNKLRSQSLSEIKDFKTTRFYKLMANAIQDINLTDHWVIRLGIVTNWCSFFEKGLREVFYTAAERNESEDEVIKVLMEDLMKRLDDARFPFACQNIILALTGLCLSLKSLNVASTQQYATTTLRHFLDYYFVDANLAVKRQYEHQHQDSSLITSDDVQFAVAMALGYLSTLIIMNEKLVQEVVDTLVTKLSEDKNSTTGWALFGAGYSLGTLLSYLASYPMKTSLMSSICSQTVSFLYDFISSTPLDNVGSTNSYLGVMIGLSNVDCDDEPETERIYQMALSDLKKFVENNGIIDENIKSRLAGSAWFVGFSRGKGLSEEIIEILEKANKISGSRREMSEYHFHFSQSYSHVLQDILQVKQSSHNLSSFNAQINSCARTLTTSGTSSSKRHTALITIGSLTGIDYFSLPYHARNRSFYFFSSASSVIVTQVLDTLQNVAEFGSQTSSEMTMSDVKGGRLAVIILGQLMQVIERISEDTAMLVGDSTKSITSSTEPKDYSRLPSSSYLKSMFDRLVFISLESPPSDSSIEAASLIISTFSKISTILPPVNWFPLFVRFNEPAFMKFDLRYQIVIMAIQHCSRSVSLMEFLVHILIQFPITYSDSNVDIKFKTFLICEGFGKILELCGFEKTTQTVKETDDKQSNQMRGVESIAKKVVVPNSRVLDIVDKMSSCLFGNSISSENEELQAIFLTTVNDYILTTNTKDAQSVGALVSLQQDLIKLLKIVYYELPAPVTEKQAQIIRLATESCIFSIEDINEDLIKSTITICAMSELGRIDVTKHLARILQNCLTTFNDKTQIETLPYSLPFAWIHRAIYVNIYANNKSENSKKRIRLEWLVRMLDILIVLATPRQKKQIDEDILECGVKIALSGLINLCWKESSSIITNSAQSFMFTNYEVWNEKFLKVVQDIVSVRKLSILIPKEFTSNEESMDIVQKQIIKRLLKLLELSKEMTSKDRECYFIFYSILIRLKAFISDDDYRILLIGGIPCFDI</sequence>
<dbReference type="InterPro" id="IPR022542">
    <property type="entry name" value="FOCAD/RST1_DUF3730"/>
</dbReference>
<organism evidence="2 3">
    <name type="scientific">Gigaspora margarita</name>
    <dbReference type="NCBI Taxonomy" id="4874"/>
    <lineage>
        <taxon>Eukaryota</taxon>
        <taxon>Fungi</taxon>
        <taxon>Fungi incertae sedis</taxon>
        <taxon>Mucoromycota</taxon>
        <taxon>Glomeromycotina</taxon>
        <taxon>Glomeromycetes</taxon>
        <taxon>Diversisporales</taxon>
        <taxon>Gigasporaceae</taxon>
        <taxon>Gigaspora</taxon>
    </lineage>
</organism>
<dbReference type="SUPFAM" id="SSF48371">
    <property type="entry name" value="ARM repeat"/>
    <property type="match status" value="1"/>
</dbReference>
<feature type="domain" description="DUF3730" evidence="1">
    <location>
        <begin position="506"/>
        <end position="727"/>
    </location>
</feature>
<proteinExistence type="predicted"/>
<evidence type="ECO:0000313" key="3">
    <source>
        <dbReference type="Proteomes" id="UP000439903"/>
    </source>
</evidence>
<accession>A0A8H3XF48</accession>
<dbReference type="OrthoDB" id="6125419at2759"/>
<protein>
    <submittedName>
        <fullName evidence="2">Focadhesin-like isoform x4</fullName>
    </submittedName>
</protein>
<keyword evidence="3" id="KW-1185">Reference proteome</keyword>
<dbReference type="InterPro" id="IPR016024">
    <property type="entry name" value="ARM-type_fold"/>
</dbReference>
<dbReference type="Pfam" id="PF12530">
    <property type="entry name" value="DUF3730"/>
    <property type="match status" value="1"/>
</dbReference>
<evidence type="ECO:0000313" key="2">
    <source>
        <dbReference type="EMBL" id="KAF0458458.1"/>
    </source>
</evidence>
<dbReference type="Proteomes" id="UP000439903">
    <property type="component" value="Unassembled WGS sequence"/>
</dbReference>
<dbReference type="EMBL" id="WTPW01001079">
    <property type="protein sequence ID" value="KAF0458458.1"/>
    <property type="molecule type" value="Genomic_DNA"/>
</dbReference>
<name>A0A8H3XF48_GIGMA</name>
<gene>
    <name evidence="2" type="ORF">F8M41_000973</name>
</gene>